<feature type="region of interest" description="Disordered" evidence="1">
    <location>
        <begin position="28"/>
        <end position="53"/>
    </location>
</feature>
<protein>
    <submittedName>
        <fullName evidence="3">PIG-L family deacetylase</fullName>
    </submittedName>
</protein>
<comment type="caution">
    <text evidence="3">The sequence shown here is derived from an EMBL/GenBank/DDBJ whole genome shotgun (WGS) entry which is preliminary data.</text>
</comment>
<proteinExistence type="predicted"/>
<organism evidence="3 4">
    <name type="scientific">Candidatus Allofournierella pullicola</name>
    <dbReference type="NCBI Taxonomy" id="2838596"/>
    <lineage>
        <taxon>Bacteria</taxon>
        <taxon>Bacillati</taxon>
        <taxon>Bacillota</taxon>
        <taxon>Clostridia</taxon>
        <taxon>Eubacteriales</taxon>
        <taxon>Oscillospiraceae</taxon>
        <taxon>Allofournierella</taxon>
    </lineage>
</organism>
<dbReference type="AlphaFoldDB" id="A0A9D1V1S5"/>
<evidence type="ECO:0000313" key="4">
    <source>
        <dbReference type="Proteomes" id="UP000824193"/>
    </source>
</evidence>
<dbReference type="PROSITE" id="PS51257">
    <property type="entry name" value="PROKAR_LIPOPROTEIN"/>
    <property type="match status" value="1"/>
</dbReference>
<dbReference type="Proteomes" id="UP000824193">
    <property type="component" value="Unassembled WGS sequence"/>
</dbReference>
<dbReference type="Gene3D" id="3.40.50.10320">
    <property type="entry name" value="LmbE-like"/>
    <property type="match status" value="1"/>
</dbReference>
<gene>
    <name evidence="3" type="ORF">H9865_00060</name>
</gene>
<evidence type="ECO:0000313" key="3">
    <source>
        <dbReference type="EMBL" id="HIX04492.1"/>
    </source>
</evidence>
<name>A0A9D1V1S5_9FIRM</name>
<feature type="signal peptide" evidence="2">
    <location>
        <begin position="1"/>
        <end position="26"/>
    </location>
</feature>
<dbReference type="InterPro" id="IPR006311">
    <property type="entry name" value="TAT_signal"/>
</dbReference>
<dbReference type="PROSITE" id="PS51318">
    <property type="entry name" value="TAT"/>
    <property type="match status" value="1"/>
</dbReference>
<feature type="compositionally biased region" description="Low complexity" evidence="1">
    <location>
        <begin position="28"/>
        <end position="37"/>
    </location>
</feature>
<feature type="compositionally biased region" description="Pro residues" evidence="1">
    <location>
        <begin position="38"/>
        <end position="52"/>
    </location>
</feature>
<dbReference type="InterPro" id="IPR024078">
    <property type="entry name" value="LmbE-like_dom_sf"/>
</dbReference>
<dbReference type="SUPFAM" id="SSF102588">
    <property type="entry name" value="LmbE-like"/>
    <property type="match status" value="1"/>
</dbReference>
<sequence>MKQFRLRRRIALLAALLLLSGCSAPASSVPPAATAVPTPSPTPAPTPEPTPRPAAQQLEIEAAAEGLDLANINDHDNFSKVRLSADTAITLQAGTDIGELYLIFDRPVEWRLESSGGTEQTCGQNGFIHEYVELEEPSSSVTLHLPADTVLCQVYAFTPGQVPDWVQQWQPPCEKADLLVLPTHADDEHLWFGGALPYYAGEKGYAVQVAYMTNHWGEPYRPHELLNGLWTVGVRNYPVISDFPDLYASKESLESARQVYGEETVTAWQVEQLRRFKPSVVLGHDIDGEYGHGAHMLNAVTLLAALECSGDAAQYPESAEKYGAWQVPKCYLHLWPENTIQMEWGEMPLSAFGGRTALEMAAEGFACHVSQTQWFEVKAGGSNDCRKFGLAYTNVGPDEAKNDFFENIPSAGPAD</sequence>
<feature type="chain" id="PRO_5039424319" evidence="2">
    <location>
        <begin position="27"/>
        <end position="415"/>
    </location>
</feature>
<evidence type="ECO:0000256" key="2">
    <source>
        <dbReference type="SAM" id="SignalP"/>
    </source>
</evidence>
<accession>A0A9D1V1S5</accession>
<reference evidence="3" key="2">
    <citation type="submission" date="2021-04" db="EMBL/GenBank/DDBJ databases">
        <authorList>
            <person name="Gilroy R."/>
        </authorList>
    </citation>
    <scope>NUCLEOTIDE SEQUENCE</scope>
    <source>
        <strain evidence="3">2239</strain>
    </source>
</reference>
<reference evidence="3" key="1">
    <citation type="journal article" date="2021" name="PeerJ">
        <title>Extensive microbial diversity within the chicken gut microbiome revealed by metagenomics and culture.</title>
        <authorList>
            <person name="Gilroy R."/>
            <person name="Ravi A."/>
            <person name="Getino M."/>
            <person name="Pursley I."/>
            <person name="Horton D.L."/>
            <person name="Alikhan N.F."/>
            <person name="Baker D."/>
            <person name="Gharbi K."/>
            <person name="Hall N."/>
            <person name="Watson M."/>
            <person name="Adriaenssens E.M."/>
            <person name="Foster-Nyarko E."/>
            <person name="Jarju S."/>
            <person name="Secka A."/>
            <person name="Antonio M."/>
            <person name="Oren A."/>
            <person name="Chaudhuri R.R."/>
            <person name="La Ragione R."/>
            <person name="Hildebrand F."/>
            <person name="Pallen M.J."/>
        </authorList>
    </citation>
    <scope>NUCLEOTIDE SEQUENCE</scope>
    <source>
        <strain evidence="3">2239</strain>
    </source>
</reference>
<keyword evidence="2" id="KW-0732">Signal</keyword>
<evidence type="ECO:0000256" key="1">
    <source>
        <dbReference type="SAM" id="MobiDB-lite"/>
    </source>
</evidence>
<dbReference type="EMBL" id="DXFW01000001">
    <property type="protein sequence ID" value="HIX04492.1"/>
    <property type="molecule type" value="Genomic_DNA"/>
</dbReference>